<proteinExistence type="predicted"/>
<organism evidence="1 2">
    <name type="scientific">Caballeronia temeraria</name>
    <dbReference type="NCBI Taxonomy" id="1777137"/>
    <lineage>
        <taxon>Bacteria</taxon>
        <taxon>Pseudomonadati</taxon>
        <taxon>Pseudomonadota</taxon>
        <taxon>Betaproteobacteria</taxon>
        <taxon>Burkholderiales</taxon>
        <taxon>Burkholderiaceae</taxon>
        <taxon>Caballeronia</taxon>
    </lineage>
</organism>
<keyword evidence="2" id="KW-1185">Reference proteome</keyword>
<evidence type="ECO:0000313" key="1">
    <source>
        <dbReference type="EMBL" id="SAK62329.1"/>
    </source>
</evidence>
<protein>
    <submittedName>
        <fullName evidence="1">Uncharacterized protein</fullName>
    </submittedName>
</protein>
<name>A0A158AX97_9BURK</name>
<dbReference type="AlphaFoldDB" id="A0A158AX97"/>
<dbReference type="Proteomes" id="UP000054624">
    <property type="component" value="Unassembled WGS sequence"/>
</dbReference>
<reference evidence="2" key="1">
    <citation type="submission" date="2016-01" db="EMBL/GenBank/DDBJ databases">
        <authorList>
            <person name="Peeters Charlotte."/>
        </authorList>
    </citation>
    <scope>NUCLEOTIDE SEQUENCE [LARGE SCALE GENOMIC DNA]</scope>
</reference>
<sequence length="93" mass="10242">MQHRTVASRATVSEMLRIETRGTFRAQRRHPVDRSTSLAFARRVAAFCLRLFPSKAMPRVEGIRVEPSMVQAFFAASGLTCLTFAVPVGSGGM</sequence>
<accession>A0A158AX97</accession>
<dbReference type="EMBL" id="FCOI02000009">
    <property type="protein sequence ID" value="SAK62329.1"/>
    <property type="molecule type" value="Genomic_DNA"/>
</dbReference>
<evidence type="ECO:0000313" key="2">
    <source>
        <dbReference type="Proteomes" id="UP000054624"/>
    </source>
</evidence>
<gene>
    <name evidence="1" type="ORF">AWB76_03224</name>
</gene>